<evidence type="ECO:0000256" key="9">
    <source>
        <dbReference type="ARBA" id="ARBA00022530"/>
    </source>
</evidence>
<comment type="subunit">
    <text evidence="6">Homodimer.</text>
</comment>
<evidence type="ECO:0000256" key="14">
    <source>
        <dbReference type="ARBA" id="ARBA00049722"/>
    </source>
</evidence>
<evidence type="ECO:0000256" key="15">
    <source>
        <dbReference type="PIRSR" id="PIRSR000137-1"/>
    </source>
</evidence>
<dbReference type="AlphaFoldDB" id="A0A1V6PDA5"/>
<evidence type="ECO:0000256" key="5">
    <source>
        <dbReference type="ARBA" id="ARBA00010790"/>
    </source>
</evidence>
<keyword evidence="7" id="KW-0963">Cytoplasm</keyword>
<gene>
    <name evidence="22" type="ORF">PENANT_c163G02398</name>
</gene>
<keyword evidence="11 16" id="KW-0274">FAD</keyword>
<evidence type="ECO:0000256" key="3">
    <source>
        <dbReference type="ARBA" id="ARBA00004496"/>
    </source>
</evidence>
<evidence type="ECO:0000256" key="19">
    <source>
        <dbReference type="SAM" id="SignalP"/>
    </source>
</evidence>
<feature type="domain" description="Glucose-methanol-choline oxidoreductase N-terminal" evidence="21">
    <location>
        <begin position="345"/>
        <end position="359"/>
    </location>
</feature>
<dbReference type="InterPro" id="IPR012132">
    <property type="entry name" value="GMC_OxRdtase"/>
</dbReference>
<dbReference type="InterPro" id="IPR000172">
    <property type="entry name" value="GMC_OxRdtase_N"/>
</dbReference>
<dbReference type="Pfam" id="PF00732">
    <property type="entry name" value="GMC_oxred_N"/>
    <property type="match status" value="1"/>
</dbReference>
<dbReference type="PIRSF" id="PIRSF000137">
    <property type="entry name" value="Alcohol_oxidase"/>
    <property type="match status" value="1"/>
</dbReference>
<dbReference type="STRING" id="416450.A0A1V6PDA5"/>
<keyword evidence="10 17" id="KW-0285">Flavoprotein</keyword>
<dbReference type="Gene3D" id="3.30.560.10">
    <property type="entry name" value="Glucose Oxidase, domain 3"/>
    <property type="match status" value="1"/>
</dbReference>
<evidence type="ECO:0000256" key="12">
    <source>
        <dbReference type="ARBA" id="ARBA00023002"/>
    </source>
</evidence>
<evidence type="ECO:0000256" key="16">
    <source>
        <dbReference type="PIRSR" id="PIRSR000137-2"/>
    </source>
</evidence>
<sequence>MKHTFVPWLILVAGGLSEPFQAPLQGPPSSTTHTTIAPDATGVISNPLKVANKTCYDYVVAGGGLTGLTVAAKLIDHPDNFNVLVIESGFYGSEYGPIIDDLNTYGQIFGSSVDHAYETSPQIHKRVEIVRSGNGLGGSSLINGGTWTRPHKDQVDSWEKVFGNHGWNWEGLKKYMDGIEKPRNPNSSTVTKGSHHHYDPSCHNTKPRDGKVEVGARDRKTTWSRLISAFMSTAYCITGAPSARDLCCGEPHGVSMFLNTLTENQTRTDAERSWLEPILRNQTAKARITVLTGQLVGKVNLEWNHQSIKGDGPEYRATGVEFGTHSKEGWNFNVTAKQEVLLAAGSTISPIILQYSGIGPANILAAPKVNIKQKIDLPVGLNLQDQTTTSVISETTPEGNGQGQAAYFATYAEVFGEHAHHFEAVLNNNDTLNNWAANTVAAGGFHNQSALFLQYVNYQNWLLGKNNIAYAELFLDTGNHIHFDLWNLLPFTRGYVKILDNDPYLRSFEYNPRYFENYLDLYGQAAASKLARNLTRTGEMEYFFGGETLPGTLLRDDATLEDWALYVKQNFRPNYHGVGTCSMMSKELGGVVDDTAKVYGVQNLRVVDGSIPPTQVSSHVMTLFYGMASKIGDGILKSYEKKK</sequence>
<dbReference type="EMBL" id="MDYN01000163">
    <property type="protein sequence ID" value="OQD74991.1"/>
    <property type="molecule type" value="Genomic_DNA"/>
</dbReference>
<evidence type="ECO:0000256" key="17">
    <source>
        <dbReference type="RuleBase" id="RU003968"/>
    </source>
</evidence>
<dbReference type="PANTHER" id="PTHR11552">
    <property type="entry name" value="GLUCOSE-METHANOL-CHOLINE GMC OXIDOREDUCTASE"/>
    <property type="match status" value="1"/>
</dbReference>
<comment type="cofactor">
    <cofactor evidence="1 16">
        <name>FAD</name>
        <dbReference type="ChEBI" id="CHEBI:57692"/>
    </cofactor>
</comment>
<organism evidence="22 23">
    <name type="scientific">Penicillium antarcticum</name>
    <dbReference type="NCBI Taxonomy" id="416450"/>
    <lineage>
        <taxon>Eukaryota</taxon>
        <taxon>Fungi</taxon>
        <taxon>Dikarya</taxon>
        <taxon>Ascomycota</taxon>
        <taxon>Pezizomycotina</taxon>
        <taxon>Eurotiomycetes</taxon>
        <taxon>Eurotiomycetidae</taxon>
        <taxon>Eurotiales</taxon>
        <taxon>Aspergillaceae</taxon>
        <taxon>Penicillium</taxon>
    </lineage>
</organism>
<evidence type="ECO:0000256" key="1">
    <source>
        <dbReference type="ARBA" id="ARBA00001974"/>
    </source>
</evidence>
<keyword evidence="9" id="KW-0964">Secreted</keyword>
<keyword evidence="12" id="KW-0560">Oxidoreductase</keyword>
<evidence type="ECO:0000256" key="18">
    <source>
        <dbReference type="SAM" id="MobiDB-lite"/>
    </source>
</evidence>
<comment type="catalytic activity">
    <reaction evidence="13">
        <text>beta-D-glucose + O2 = D-glucono-1,5-lactone + H2O2</text>
        <dbReference type="Rhea" id="RHEA:11428"/>
        <dbReference type="ChEBI" id="CHEBI:15379"/>
        <dbReference type="ChEBI" id="CHEBI:15903"/>
        <dbReference type="ChEBI" id="CHEBI:16217"/>
        <dbReference type="ChEBI" id="CHEBI:16240"/>
        <dbReference type="EC" id="1.1.3.4"/>
    </reaction>
    <physiologicalReaction direction="left-to-right" evidence="13">
        <dbReference type="Rhea" id="RHEA:11429"/>
    </physiologicalReaction>
</comment>
<name>A0A1V6PDA5_9EURO</name>
<dbReference type="PROSITE" id="PS00624">
    <property type="entry name" value="GMC_OXRED_2"/>
    <property type="match status" value="1"/>
</dbReference>
<feature type="compositionally biased region" description="Basic and acidic residues" evidence="18">
    <location>
        <begin position="196"/>
        <end position="213"/>
    </location>
</feature>
<evidence type="ECO:0000259" key="21">
    <source>
        <dbReference type="PROSITE" id="PS00624"/>
    </source>
</evidence>
<dbReference type="Gene3D" id="4.10.450.10">
    <property type="entry name" value="Glucose Oxidase, domain 2"/>
    <property type="match status" value="1"/>
</dbReference>
<feature type="region of interest" description="Disordered" evidence="18">
    <location>
        <begin position="181"/>
        <end position="213"/>
    </location>
</feature>
<feature type="active site" description="Proton acceptor" evidence="15">
    <location>
        <position position="619"/>
    </location>
</feature>
<dbReference type="GO" id="GO:0050660">
    <property type="term" value="F:flavin adenine dinucleotide binding"/>
    <property type="evidence" value="ECO:0007669"/>
    <property type="project" value="InterPro"/>
</dbReference>
<dbReference type="PROSITE" id="PS00623">
    <property type="entry name" value="GMC_OXRED_1"/>
    <property type="match status" value="1"/>
</dbReference>
<evidence type="ECO:0000256" key="2">
    <source>
        <dbReference type="ARBA" id="ARBA00004191"/>
    </source>
</evidence>
<evidence type="ECO:0000313" key="22">
    <source>
        <dbReference type="EMBL" id="OQD74991.1"/>
    </source>
</evidence>
<evidence type="ECO:0000256" key="4">
    <source>
        <dbReference type="ARBA" id="ARBA00004498"/>
    </source>
</evidence>
<dbReference type="EC" id="1.1.3.4" evidence="14"/>
<evidence type="ECO:0000256" key="6">
    <source>
        <dbReference type="ARBA" id="ARBA00011738"/>
    </source>
</evidence>
<dbReference type="GO" id="GO:0046562">
    <property type="term" value="F:beta-D-glucose oxidase activity"/>
    <property type="evidence" value="ECO:0007669"/>
    <property type="project" value="UniProtKB-EC"/>
</dbReference>
<dbReference type="GO" id="GO:0005737">
    <property type="term" value="C:cytoplasm"/>
    <property type="evidence" value="ECO:0007669"/>
    <property type="project" value="UniProtKB-SubCell"/>
</dbReference>
<dbReference type="SUPFAM" id="SSF54373">
    <property type="entry name" value="FAD-linked reductases, C-terminal domain"/>
    <property type="match status" value="1"/>
</dbReference>
<keyword evidence="19" id="KW-0732">Signal</keyword>
<dbReference type="InterPro" id="IPR007867">
    <property type="entry name" value="GMC_OxRtase_C"/>
</dbReference>
<comment type="subcellular location">
    <subcellularLocation>
        <location evidence="3">Cytoplasm</location>
    </subcellularLocation>
    <subcellularLocation>
        <location evidence="2">Secreted</location>
        <location evidence="2">Cell wall</location>
    </subcellularLocation>
    <subcellularLocation>
        <location evidence="4">Secreted</location>
        <location evidence="4">Extracellular space</location>
        <location evidence="4">Extracellular matrix</location>
    </subcellularLocation>
</comment>
<feature type="binding site" evidence="16">
    <location>
        <position position="609"/>
    </location>
    <ligand>
        <name>FAD</name>
        <dbReference type="ChEBI" id="CHEBI:57692"/>
    </ligand>
</feature>
<feature type="active site" description="Proton donor" evidence="15">
    <location>
        <position position="576"/>
    </location>
</feature>
<dbReference type="InterPro" id="IPR027424">
    <property type="entry name" value="Glucose_Oxidase_domain_2"/>
</dbReference>
<dbReference type="Pfam" id="PF05199">
    <property type="entry name" value="GMC_oxred_C"/>
    <property type="match status" value="1"/>
</dbReference>
<feature type="domain" description="Glucose-methanol-choline oxidoreductase N-terminal" evidence="20">
    <location>
        <begin position="133"/>
        <end position="156"/>
    </location>
</feature>
<dbReference type="Gene3D" id="3.50.50.60">
    <property type="entry name" value="FAD/NAD(P)-binding domain"/>
    <property type="match status" value="1"/>
</dbReference>
<proteinExistence type="inferred from homology"/>
<feature type="signal peptide" evidence="19">
    <location>
        <begin position="1"/>
        <end position="17"/>
    </location>
</feature>
<evidence type="ECO:0000256" key="11">
    <source>
        <dbReference type="ARBA" id="ARBA00022827"/>
    </source>
</evidence>
<evidence type="ECO:0000259" key="20">
    <source>
        <dbReference type="PROSITE" id="PS00623"/>
    </source>
</evidence>
<keyword evidence="23" id="KW-1185">Reference proteome</keyword>
<dbReference type="SUPFAM" id="SSF51905">
    <property type="entry name" value="FAD/NAD(P)-binding domain"/>
    <property type="match status" value="1"/>
</dbReference>
<accession>A0A1V6PDA5</accession>
<reference evidence="23" key="1">
    <citation type="journal article" date="2017" name="Nat. Microbiol.">
        <title>Global analysis of biosynthetic gene clusters reveals vast potential of secondary metabolite production in Penicillium species.</title>
        <authorList>
            <person name="Nielsen J.C."/>
            <person name="Grijseels S."/>
            <person name="Prigent S."/>
            <person name="Ji B."/>
            <person name="Dainat J."/>
            <person name="Nielsen K.F."/>
            <person name="Frisvad J.C."/>
            <person name="Workman M."/>
            <person name="Nielsen J."/>
        </authorList>
    </citation>
    <scope>NUCLEOTIDE SEQUENCE [LARGE SCALE GENOMIC DNA]</scope>
    <source>
        <strain evidence="23">IBT 31811</strain>
    </source>
</reference>
<feature type="binding site" evidence="16">
    <location>
        <position position="296"/>
    </location>
    <ligand>
        <name>FAD</name>
        <dbReference type="ChEBI" id="CHEBI:57692"/>
    </ligand>
</feature>
<evidence type="ECO:0000256" key="7">
    <source>
        <dbReference type="ARBA" id="ARBA00022490"/>
    </source>
</evidence>
<dbReference type="PANTHER" id="PTHR11552:SF201">
    <property type="entry name" value="GLUCOSE-METHANOL-CHOLINE OXIDOREDUCTASE N-TERMINAL DOMAIN-CONTAINING PROTEIN"/>
    <property type="match status" value="1"/>
</dbReference>
<keyword evidence="9" id="KW-0272">Extracellular matrix</keyword>
<dbReference type="InterPro" id="IPR036188">
    <property type="entry name" value="FAD/NAD-bd_sf"/>
</dbReference>
<evidence type="ECO:0000256" key="8">
    <source>
        <dbReference type="ARBA" id="ARBA00022512"/>
    </source>
</evidence>
<comment type="caution">
    <text evidence="22">The sequence shown here is derived from an EMBL/GenBank/DDBJ whole genome shotgun (WGS) entry which is preliminary data.</text>
</comment>
<evidence type="ECO:0000313" key="23">
    <source>
        <dbReference type="Proteomes" id="UP000191672"/>
    </source>
</evidence>
<evidence type="ECO:0000256" key="10">
    <source>
        <dbReference type="ARBA" id="ARBA00022630"/>
    </source>
</evidence>
<keyword evidence="8" id="KW-0134">Cell wall</keyword>
<feature type="chain" id="PRO_5012257908" description="glucose oxidase" evidence="19">
    <location>
        <begin position="18"/>
        <end position="643"/>
    </location>
</feature>
<comment type="similarity">
    <text evidence="5 17">Belongs to the GMC oxidoreductase family.</text>
</comment>
<protein>
    <recommendedName>
        <fullName evidence="14">glucose oxidase</fullName>
        <ecNumber evidence="14">1.1.3.4</ecNumber>
    </recommendedName>
</protein>
<dbReference type="Proteomes" id="UP000191672">
    <property type="component" value="Unassembled WGS sequence"/>
</dbReference>
<evidence type="ECO:0000256" key="13">
    <source>
        <dbReference type="ARBA" id="ARBA00049435"/>
    </source>
</evidence>